<dbReference type="PANTHER" id="PTHR31609:SF1">
    <property type="entry name" value="CARBOHYDRATE DEACETYLASE"/>
    <property type="match status" value="1"/>
</dbReference>
<sequence>MKPKLIITADDFGATPIIDRGIVNAINNDLITAVAAFANGSANDFNRVIALNQQYGNRIDIGLHFNISSGPPLTSNYPAKLSRKKNGERIFKRLINLNVSHQHLPKIKDELLAQVARFENHNIPIKHFSDHYGMLSMFDEELCQCMLDVVKAYNQRHQVNVPVRLPMLWSIYADEPVLSKSIMKTNGRLGNFVRKWLLDVDDEHFFQLFKPQLKQRVAQISNNNVQFVDYSVDQFFQTSIMDTVAFLKAFHVSINQPNTKPNIPSTLSNATVFEMMAHISDKPEANENAELKRLKAYWQIGKIAMKEKKPLEFRRLNELFVPVVRNEDKFDLVKFSELQQ</sequence>
<proteinExistence type="predicted"/>
<keyword evidence="7" id="KW-1185">Reference proteome</keyword>
<evidence type="ECO:0000256" key="3">
    <source>
        <dbReference type="ARBA" id="ARBA00022801"/>
    </source>
</evidence>
<dbReference type="Gene3D" id="3.20.20.370">
    <property type="entry name" value="Glycoside hydrolase/deacetylase"/>
    <property type="match status" value="1"/>
</dbReference>
<gene>
    <name evidence="6" type="ORF">JKP34_10985</name>
</gene>
<comment type="caution">
    <text evidence="6">The sequence shown here is derived from an EMBL/GenBank/DDBJ whole genome shotgun (WGS) entry which is preliminary data.</text>
</comment>
<dbReference type="InterPro" id="IPR011330">
    <property type="entry name" value="Glyco_hydro/deAcase_b/a-brl"/>
</dbReference>
<evidence type="ECO:0000256" key="4">
    <source>
        <dbReference type="ARBA" id="ARBA00022842"/>
    </source>
</evidence>
<dbReference type="SUPFAM" id="SSF88713">
    <property type="entry name" value="Glycoside hydrolase/deacetylase"/>
    <property type="match status" value="1"/>
</dbReference>
<accession>A0A937AN65</accession>
<comment type="cofactor">
    <cofactor evidence="1">
        <name>Mg(2+)</name>
        <dbReference type="ChEBI" id="CHEBI:18420"/>
    </cofactor>
</comment>
<dbReference type="PANTHER" id="PTHR31609">
    <property type="entry name" value="YDJC DEACETYLASE FAMILY MEMBER"/>
    <property type="match status" value="1"/>
</dbReference>
<dbReference type="RefSeq" id="WP_201921043.1">
    <property type="nucleotide sequence ID" value="NZ_JAERQG010000002.1"/>
</dbReference>
<dbReference type="GO" id="GO:0016787">
    <property type="term" value="F:hydrolase activity"/>
    <property type="evidence" value="ECO:0007669"/>
    <property type="project" value="UniProtKB-KW"/>
</dbReference>
<evidence type="ECO:0000313" key="6">
    <source>
        <dbReference type="EMBL" id="MBL0765777.1"/>
    </source>
</evidence>
<dbReference type="GO" id="GO:0005975">
    <property type="term" value="P:carbohydrate metabolic process"/>
    <property type="evidence" value="ECO:0007669"/>
    <property type="project" value="InterPro"/>
</dbReference>
<evidence type="ECO:0000256" key="5">
    <source>
        <dbReference type="ARBA" id="ARBA00023277"/>
    </source>
</evidence>
<dbReference type="InterPro" id="IPR006879">
    <property type="entry name" value="YdjC-like"/>
</dbReference>
<dbReference type="GO" id="GO:0046872">
    <property type="term" value="F:metal ion binding"/>
    <property type="evidence" value="ECO:0007669"/>
    <property type="project" value="UniProtKB-KW"/>
</dbReference>
<dbReference type="Pfam" id="PF04794">
    <property type="entry name" value="YdjC"/>
    <property type="match status" value="1"/>
</dbReference>
<dbReference type="EMBL" id="JAERQG010000002">
    <property type="protein sequence ID" value="MBL0765777.1"/>
    <property type="molecule type" value="Genomic_DNA"/>
</dbReference>
<evidence type="ECO:0000313" key="7">
    <source>
        <dbReference type="Proteomes" id="UP000642920"/>
    </source>
</evidence>
<protein>
    <submittedName>
        <fullName evidence="6">ChbG/HpnK family deacetylase</fullName>
    </submittedName>
</protein>
<keyword evidence="3" id="KW-0378">Hydrolase</keyword>
<keyword evidence="4" id="KW-0460">Magnesium</keyword>
<evidence type="ECO:0000256" key="2">
    <source>
        <dbReference type="ARBA" id="ARBA00022723"/>
    </source>
</evidence>
<dbReference type="GO" id="GO:0019213">
    <property type="term" value="F:deacetylase activity"/>
    <property type="evidence" value="ECO:0007669"/>
    <property type="project" value="TreeGrafter"/>
</dbReference>
<organism evidence="6 7">
    <name type="scientific">Marivirga atlantica</name>
    <dbReference type="NCBI Taxonomy" id="1548457"/>
    <lineage>
        <taxon>Bacteria</taxon>
        <taxon>Pseudomonadati</taxon>
        <taxon>Bacteroidota</taxon>
        <taxon>Cytophagia</taxon>
        <taxon>Cytophagales</taxon>
        <taxon>Marivirgaceae</taxon>
        <taxon>Marivirga</taxon>
    </lineage>
</organism>
<keyword evidence="2" id="KW-0479">Metal-binding</keyword>
<evidence type="ECO:0000256" key="1">
    <source>
        <dbReference type="ARBA" id="ARBA00001946"/>
    </source>
</evidence>
<keyword evidence="5" id="KW-0119">Carbohydrate metabolism</keyword>
<name>A0A937AN65_9BACT</name>
<dbReference type="Proteomes" id="UP000642920">
    <property type="component" value="Unassembled WGS sequence"/>
</dbReference>
<dbReference type="AlphaFoldDB" id="A0A937AN65"/>
<reference evidence="6" key="1">
    <citation type="submission" date="2021-01" db="EMBL/GenBank/DDBJ databases">
        <title>Marivirga sp. nov., isolated from intertidal surface sediments.</title>
        <authorList>
            <person name="Zhang M."/>
        </authorList>
    </citation>
    <scope>NUCLEOTIDE SEQUENCE</scope>
    <source>
        <strain evidence="6">SM1354</strain>
    </source>
</reference>